<evidence type="ECO:0000256" key="3">
    <source>
        <dbReference type="ARBA" id="ARBA00023134"/>
    </source>
</evidence>
<keyword evidence="7" id="KW-1185">Reference proteome</keyword>
<dbReference type="GO" id="GO:0001664">
    <property type="term" value="F:G protein-coupled receptor binding"/>
    <property type="evidence" value="ECO:0007669"/>
    <property type="project" value="TreeGrafter"/>
</dbReference>
<keyword evidence="4" id="KW-0807">Transducer</keyword>
<dbReference type="InterPro" id="IPR001019">
    <property type="entry name" value="Gprotein_alpha_su"/>
</dbReference>
<dbReference type="SUPFAM" id="SSF52540">
    <property type="entry name" value="P-loop containing nucleoside triphosphate hydrolases"/>
    <property type="match status" value="1"/>
</dbReference>
<dbReference type="GO" id="GO:0007188">
    <property type="term" value="P:adenylate cyclase-modulating G protein-coupled receptor signaling pathway"/>
    <property type="evidence" value="ECO:0007669"/>
    <property type="project" value="TreeGrafter"/>
</dbReference>
<evidence type="ECO:0000256" key="2">
    <source>
        <dbReference type="ARBA" id="ARBA00022741"/>
    </source>
</evidence>
<dbReference type="Gene3D" id="1.10.400.10">
    <property type="entry name" value="GI Alpha 1, domain 2-like"/>
    <property type="match status" value="1"/>
</dbReference>
<dbReference type="OrthoDB" id="5817230at2759"/>
<evidence type="ECO:0000256" key="4">
    <source>
        <dbReference type="ARBA" id="ARBA00023224"/>
    </source>
</evidence>
<dbReference type="PANTHER" id="PTHR10218">
    <property type="entry name" value="GTP-BINDING PROTEIN ALPHA SUBUNIT"/>
    <property type="match status" value="1"/>
</dbReference>
<keyword evidence="3" id="KW-0342">GTP-binding</keyword>
<proteinExistence type="predicted"/>
<dbReference type="EMBL" id="JANBPK010001924">
    <property type="protein sequence ID" value="KAJ2920456.1"/>
    <property type="molecule type" value="Genomic_DNA"/>
</dbReference>
<dbReference type="Pfam" id="PF00503">
    <property type="entry name" value="G-alpha"/>
    <property type="match status" value="1"/>
</dbReference>
<dbReference type="FunFam" id="3.40.50.300:FF:000692">
    <property type="entry name" value="Guanine nucleotide-binding protein subunit alpha"/>
    <property type="match status" value="1"/>
</dbReference>
<dbReference type="PANTHER" id="PTHR10218:SF360">
    <property type="entry name" value="GUANINE NUCLEOTIDE-BINDING PROTEIN SUBUNIT ALPHA HOMOLOG"/>
    <property type="match status" value="1"/>
</dbReference>
<evidence type="ECO:0000313" key="7">
    <source>
        <dbReference type="Proteomes" id="UP001140091"/>
    </source>
</evidence>
<organism evidence="6 7">
    <name type="scientific">Candolleomyces eurysporus</name>
    <dbReference type="NCBI Taxonomy" id="2828524"/>
    <lineage>
        <taxon>Eukaryota</taxon>
        <taxon>Fungi</taxon>
        <taxon>Dikarya</taxon>
        <taxon>Basidiomycota</taxon>
        <taxon>Agaricomycotina</taxon>
        <taxon>Agaricomycetes</taxon>
        <taxon>Agaricomycetidae</taxon>
        <taxon>Agaricales</taxon>
        <taxon>Agaricineae</taxon>
        <taxon>Psathyrellaceae</taxon>
        <taxon>Candolleomyces</taxon>
    </lineage>
</organism>
<dbReference type="GO" id="GO:0003924">
    <property type="term" value="F:GTPase activity"/>
    <property type="evidence" value="ECO:0007669"/>
    <property type="project" value="InterPro"/>
</dbReference>
<feature type="region of interest" description="Disordered" evidence="5">
    <location>
        <begin position="1"/>
        <end position="44"/>
    </location>
</feature>
<dbReference type="InterPro" id="IPR011025">
    <property type="entry name" value="GproteinA_insert"/>
</dbReference>
<dbReference type="SUPFAM" id="SSF47895">
    <property type="entry name" value="Transducin (alpha subunit), insertion domain"/>
    <property type="match status" value="1"/>
</dbReference>
<gene>
    <name evidence="6" type="ORF">H1R20_g16638</name>
</gene>
<feature type="non-terminal residue" evidence="6">
    <location>
        <position position="1"/>
    </location>
</feature>
<reference evidence="6" key="1">
    <citation type="submission" date="2022-06" db="EMBL/GenBank/DDBJ databases">
        <title>Genome Sequence of Candolleomyces eurysporus.</title>
        <authorList>
            <person name="Buettner E."/>
        </authorList>
    </citation>
    <scope>NUCLEOTIDE SEQUENCE</scope>
    <source>
        <strain evidence="6">VTCC 930004</strain>
    </source>
</reference>
<feature type="compositionally biased region" description="Basic and acidic residues" evidence="5">
    <location>
        <begin position="24"/>
        <end position="44"/>
    </location>
</feature>
<dbReference type="GO" id="GO:0005737">
    <property type="term" value="C:cytoplasm"/>
    <property type="evidence" value="ECO:0007669"/>
    <property type="project" value="TreeGrafter"/>
</dbReference>
<dbReference type="Gene3D" id="3.40.50.300">
    <property type="entry name" value="P-loop containing nucleotide triphosphate hydrolases"/>
    <property type="match status" value="2"/>
</dbReference>
<keyword evidence="1" id="KW-0479">Metal-binding</keyword>
<protein>
    <submittedName>
        <fullName evidence="6">Uncharacterized protein</fullName>
    </submittedName>
</protein>
<dbReference type="GO" id="GO:0005525">
    <property type="term" value="F:GTP binding"/>
    <property type="evidence" value="ECO:0007669"/>
    <property type="project" value="UniProtKB-KW"/>
</dbReference>
<keyword evidence="2" id="KW-0547">Nucleotide-binding</keyword>
<sequence>MVEDAGHVDDPFAIFLKPPESETPSERATREACEAEAKKRSDEIDEELKKEKQLMRTRRKELKVVLIGDSESGRPNMVKQLRMNYGREEWLAERAKSTSVIHLRVFKATVTILDALQSELDCQVLAEASDDTRSNEATQSIRTVVFWEQRGHYPSWRKWCAEENLRKWLDTSIEANSTRHAGKESEEARGVIARCREDIKTLWMDETVKSVLTQRNIKLEESAQFFLEDLDRIASHRYAPSEEDVARVFPRTGVQEYRIDTGYSNRRTQSPNHMYLYDIGGWRMVRHTWMPFFEGVHAVMLFISLSSFDERSLEKPRVNRLEHSLCLWRTICGSRLLERSSLILFLTKCDVLQHKLSRGIRVRDTVPGYGDRRNDGQTAAKYFRDHFKAIAKENLSDGRSPDIHLVSTKDIEYPRLAISSVEETVLRECLRPDQLV</sequence>
<dbReference type="GO" id="GO:0031683">
    <property type="term" value="F:G-protein beta/gamma-subunit complex binding"/>
    <property type="evidence" value="ECO:0007669"/>
    <property type="project" value="InterPro"/>
</dbReference>
<dbReference type="PROSITE" id="PS51882">
    <property type="entry name" value="G_ALPHA"/>
    <property type="match status" value="1"/>
</dbReference>
<dbReference type="GO" id="GO:0005834">
    <property type="term" value="C:heterotrimeric G-protein complex"/>
    <property type="evidence" value="ECO:0007669"/>
    <property type="project" value="TreeGrafter"/>
</dbReference>
<evidence type="ECO:0000256" key="5">
    <source>
        <dbReference type="SAM" id="MobiDB-lite"/>
    </source>
</evidence>
<dbReference type="AlphaFoldDB" id="A0A9W8INI8"/>
<dbReference type="PRINTS" id="PR00318">
    <property type="entry name" value="GPROTEINA"/>
</dbReference>
<dbReference type="SMART" id="SM00275">
    <property type="entry name" value="G_alpha"/>
    <property type="match status" value="1"/>
</dbReference>
<name>A0A9W8INI8_9AGAR</name>
<feature type="compositionally biased region" description="Basic and acidic residues" evidence="5">
    <location>
        <begin position="1"/>
        <end position="10"/>
    </location>
</feature>
<comment type="caution">
    <text evidence="6">The sequence shown here is derived from an EMBL/GenBank/DDBJ whole genome shotgun (WGS) entry which is preliminary data.</text>
</comment>
<dbReference type="InterPro" id="IPR027417">
    <property type="entry name" value="P-loop_NTPase"/>
</dbReference>
<dbReference type="Proteomes" id="UP001140091">
    <property type="component" value="Unassembled WGS sequence"/>
</dbReference>
<evidence type="ECO:0000313" key="6">
    <source>
        <dbReference type="EMBL" id="KAJ2920456.1"/>
    </source>
</evidence>
<evidence type="ECO:0000256" key="1">
    <source>
        <dbReference type="ARBA" id="ARBA00022723"/>
    </source>
</evidence>
<accession>A0A9W8INI8</accession>
<dbReference type="GO" id="GO:0046872">
    <property type="term" value="F:metal ion binding"/>
    <property type="evidence" value="ECO:0007669"/>
    <property type="project" value="UniProtKB-KW"/>
</dbReference>